<dbReference type="InterPro" id="IPR029058">
    <property type="entry name" value="AB_hydrolase_fold"/>
</dbReference>
<dbReference type="PANTHER" id="PTHR13136:SF11">
    <property type="entry name" value="TESTIS-EXPRESSED PROTEIN 30"/>
    <property type="match status" value="1"/>
</dbReference>
<proteinExistence type="predicted"/>
<accession>A0ABZ3C4Z1</accession>
<name>A0ABZ3C4Z1_9ACTN</name>
<evidence type="ECO:0000313" key="2">
    <source>
        <dbReference type="EMBL" id="WZW97331.1"/>
    </source>
</evidence>
<keyword evidence="3" id="KW-1185">Reference proteome</keyword>
<dbReference type="InterPro" id="IPR046879">
    <property type="entry name" value="KANL3/Tex30_Abhydrolase"/>
</dbReference>
<protein>
    <submittedName>
        <fullName evidence="2">Alpha/beta hydrolase</fullName>
    </submittedName>
</protein>
<reference evidence="2 3" key="1">
    <citation type="journal article" date="2023" name="Environ Microbiome">
        <title>A coral-associated actinobacterium mitigates coral bleaching under heat stress.</title>
        <authorList>
            <person name="Li J."/>
            <person name="Zou Y."/>
            <person name="Li Q."/>
            <person name="Zhang J."/>
            <person name="Bourne D.G."/>
            <person name="Lyu Y."/>
            <person name="Liu C."/>
            <person name="Zhang S."/>
        </authorList>
    </citation>
    <scope>NUCLEOTIDE SEQUENCE [LARGE SCALE GENOMIC DNA]</scope>
    <source>
        <strain evidence="2 3">SCSIO 13291</strain>
    </source>
</reference>
<evidence type="ECO:0000313" key="3">
    <source>
        <dbReference type="Proteomes" id="UP001434337"/>
    </source>
</evidence>
<gene>
    <name evidence="2" type="ORF">PCC79_10425</name>
</gene>
<dbReference type="EMBL" id="CP115965">
    <property type="protein sequence ID" value="WZW97331.1"/>
    <property type="molecule type" value="Genomic_DNA"/>
</dbReference>
<dbReference type="InterPro" id="IPR026555">
    <property type="entry name" value="NSL3/Tex30"/>
</dbReference>
<dbReference type="SUPFAM" id="SSF53474">
    <property type="entry name" value="alpha/beta-Hydrolases"/>
    <property type="match status" value="1"/>
</dbReference>
<sequence length="211" mass="21296">MVETFAPVATSAGEGRLHIAAPGDPRAVLLLGGGHSGQIATPDLDALADALPGRGIGVARFELPWRVAGRTVGPRPPASDPLWQAGVDAVRAAHPGVPLFTGGRSAGARIACRTWTPDVAGVVALSFPLHPPGRPDASRLAELTPVGAPVLLVSGARDPFGSPDELASALRGDHAGARELVVVPGATHSFPRGATPTVVAAVAAFVDRLVG</sequence>
<dbReference type="GO" id="GO:0016787">
    <property type="term" value="F:hydrolase activity"/>
    <property type="evidence" value="ECO:0007669"/>
    <property type="project" value="UniProtKB-KW"/>
</dbReference>
<dbReference type="PANTHER" id="PTHR13136">
    <property type="entry name" value="TESTIS DEVELOPMENT PROTEIN PRTD"/>
    <property type="match status" value="1"/>
</dbReference>
<keyword evidence="2" id="KW-0378">Hydrolase</keyword>
<dbReference type="RefSeq" id="WP_232547591.1">
    <property type="nucleotide sequence ID" value="NZ_CP115965.1"/>
</dbReference>
<feature type="domain" description="KANL3/Tex30 alpha/beta hydrolase-like" evidence="1">
    <location>
        <begin position="27"/>
        <end position="191"/>
    </location>
</feature>
<dbReference type="Pfam" id="PF20408">
    <property type="entry name" value="Abhydrolase_11"/>
    <property type="match status" value="1"/>
</dbReference>
<dbReference type="Proteomes" id="UP001434337">
    <property type="component" value="Chromosome"/>
</dbReference>
<dbReference type="Gene3D" id="3.40.50.1820">
    <property type="entry name" value="alpha/beta hydrolase"/>
    <property type="match status" value="1"/>
</dbReference>
<evidence type="ECO:0000259" key="1">
    <source>
        <dbReference type="Pfam" id="PF20408"/>
    </source>
</evidence>
<organism evidence="2 3">
    <name type="scientific">Propioniciclava soli</name>
    <dbReference type="NCBI Taxonomy" id="2775081"/>
    <lineage>
        <taxon>Bacteria</taxon>
        <taxon>Bacillati</taxon>
        <taxon>Actinomycetota</taxon>
        <taxon>Actinomycetes</taxon>
        <taxon>Propionibacteriales</taxon>
        <taxon>Propionibacteriaceae</taxon>
        <taxon>Propioniciclava</taxon>
    </lineage>
</organism>